<dbReference type="CDD" id="cd00198">
    <property type="entry name" value="vWFA"/>
    <property type="match status" value="1"/>
</dbReference>
<dbReference type="Pfam" id="PF13531">
    <property type="entry name" value="SBP_bac_11"/>
    <property type="match status" value="1"/>
</dbReference>
<evidence type="ECO:0000313" key="2">
    <source>
        <dbReference type="EMBL" id="MEY8043430.1"/>
    </source>
</evidence>
<reference evidence="2 3" key="1">
    <citation type="submission" date="2024-08" db="EMBL/GenBank/DDBJ databases">
        <title>Genome mining of Saccharopolyspora cebuensis PGLac3 from Nigerian medicinal plant.</title>
        <authorList>
            <person name="Ezeobiora C.E."/>
            <person name="Igbokwe N.H."/>
            <person name="Amin D.H."/>
            <person name="Mendie U.E."/>
        </authorList>
    </citation>
    <scope>NUCLEOTIDE SEQUENCE [LARGE SCALE GENOMIC DNA]</scope>
    <source>
        <strain evidence="2 3">PGLac3</strain>
    </source>
</reference>
<proteinExistence type="predicted"/>
<dbReference type="InterPro" id="IPR036465">
    <property type="entry name" value="vWFA_dom_sf"/>
</dbReference>
<dbReference type="Gene3D" id="3.40.50.410">
    <property type="entry name" value="von Willebrand factor, type A domain"/>
    <property type="match status" value="1"/>
</dbReference>
<dbReference type="SUPFAM" id="SSF53850">
    <property type="entry name" value="Periplasmic binding protein-like II"/>
    <property type="match status" value="1"/>
</dbReference>
<evidence type="ECO:0000313" key="3">
    <source>
        <dbReference type="Proteomes" id="UP001564626"/>
    </source>
</evidence>
<dbReference type="InterPro" id="IPR002035">
    <property type="entry name" value="VWF_A"/>
</dbReference>
<dbReference type="RefSeq" id="WP_345359001.1">
    <property type="nucleotide sequence ID" value="NZ_BAABII010000004.1"/>
</dbReference>
<dbReference type="Proteomes" id="UP001564626">
    <property type="component" value="Unassembled WGS sequence"/>
</dbReference>
<evidence type="ECO:0000259" key="1">
    <source>
        <dbReference type="PROSITE" id="PS50234"/>
    </source>
</evidence>
<comment type="caution">
    <text evidence="2">The sequence shown here is derived from an EMBL/GenBank/DDBJ whole genome shotgun (WGS) entry which is preliminary data.</text>
</comment>
<name>A0ABV4CQQ6_9PSEU</name>
<dbReference type="SUPFAM" id="SSF53300">
    <property type="entry name" value="vWA-like"/>
    <property type="match status" value="1"/>
</dbReference>
<organism evidence="2 3">
    <name type="scientific">Saccharopolyspora cebuensis</name>
    <dbReference type="NCBI Taxonomy" id="418759"/>
    <lineage>
        <taxon>Bacteria</taxon>
        <taxon>Bacillati</taxon>
        <taxon>Actinomycetota</taxon>
        <taxon>Actinomycetes</taxon>
        <taxon>Pseudonocardiales</taxon>
        <taxon>Pseudonocardiaceae</taxon>
        <taxon>Saccharopolyspora</taxon>
    </lineage>
</organism>
<keyword evidence="3" id="KW-1185">Reference proteome</keyword>
<dbReference type="PROSITE" id="PS50234">
    <property type="entry name" value="VWFA"/>
    <property type="match status" value="1"/>
</dbReference>
<feature type="domain" description="VWFA" evidence="1">
    <location>
        <begin position="350"/>
        <end position="529"/>
    </location>
</feature>
<dbReference type="Pfam" id="PF13519">
    <property type="entry name" value="VWA_2"/>
    <property type="match status" value="1"/>
</dbReference>
<sequence>MPSSSGLRALVAGALAVVLVAGCTGGEPGEPDLRGAPHTLRVLGSSELADMRPILDEARQATGVSVELTGIGSVEGTELLRSGHADGRYDATWFASDRYVSLYPEAQDRRGDSTKIMSSPVLLGLRASTAAELGWDRAAPSWLDIAEAAEQRRFSFGMTNPAKSNSGMSALVGIATALADTGSALDVDQARRALPELRGFFAGQTLTSGSSGWLSQSYQRRGSAAGEPVDGLVNYESVLLSMNASGDLDEPLVPIHPRDGVATADYPLTLLRSASDEARSAYQRLTDYLRLPRVQQRIMELTHRRPITAQVELTPELRDHPMFELPFPARPAVVDELLLAYFDQLRRPTRTLYVLDTSGSMRGDRLTALKDALGSLTGAGETSRFDRFHNREQVTLLPFNSTAGPAATFDIPERDPGPVLADIRAHGERLGAAGETALYDALLAAFALAAEQGAADPDRFTSIVLMTDGENNRGRTLAEFTAAPRPPVPVFPILFGEGAVEEMRAVADATGGKVFDARTQSLTRVFAEVRGYQ</sequence>
<gene>
    <name evidence="2" type="ORF">AB8O55_28815</name>
</gene>
<dbReference type="EMBL" id="JBGEHV010000095">
    <property type="protein sequence ID" value="MEY8043430.1"/>
    <property type="molecule type" value="Genomic_DNA"/>
</dbReference>
<accession>A0ABV4CQQ6</accession>
<dbReference type="SMART" id="SM00327">
    <property type="entry name" value="VWA"/>
    <property type="match status" value="1"/>
</dbReference>
<protein>
    <submittedName>
        <fullName evidence="2">VWA domain-containing protein</fullName>
    </submittedName>
</protein>